<evidence type="ECO:0000259" key="4">
    <source>
        <dbReference type="Pfam" id="PF00419"/>
    </source>
</evidence>
<dbReference type="InterPro" id="IPR036937">
    <property type="entry name" value="Adhesion_dom_fimbrial_sf"/>
</dbReference>
<name>A0ABX3UA71_KLUIN</name>
<evidence type="ECO:0000313" key="6">
    <source>
        <dbReference type="Proteomes" id="UP000192521"/>
    </source>
</evidence>
<comment type="similarity">
    <text evidence="2">Belongs to the fimbrial protein family.</text>
</comment>
<keyword evidence="3" id="KW-0281">Fimbrium</keyword>
<keyword evidence="6" id="KW-1185">Reference proteome</keyword>
<dbReference type="PANTHER" id="PTHR33420">
    <property type="entry name" value="FIMBRIAL SUBUNIT ELFA-RELATED"/>
    <property type="match status" value="1"/>
</dbReference>
<dbReference type="RefSeq" id="WP_085007192.1">
    <property type="nucleotide sequence ID" value="NZ_MWPR01000041.1"/>
</dbReference>
<dbReference type="Gene3D" id="2.60.40.1090">
    <property type="entry name" value="Fimbrial-type adhesion domain"/>
    <property type="match status" value="1"/>
</dbReference>
<protein>
    <recommendedName>
        <fullName evidence="4">Fimbrial-type adhesion domain-containing protein</fullName>
    </recommendedName>
</protein>
<dbReference type="Pfam" id="PF00419">
    <property type="entry name" value="Fimbrial"/>
    <property type="match status" value="1"/>
</dbReference>
<dbReference type="InterPro" id="IPR050263">
    <property type="entry name" value="Bact_Fimbrial_Adh_Pro"/>
</dbReference>
<dbReference type="PANTHER" id="PTHR33420:SF14">
    <property type="entry name" value="TYPE 1 FIMBRIN D-MANNOSE SPECIFIC ADHESIN"/>
    <property type="match status" value="1"/>
</dbReference>
<proteinExistence type="inferred from homology"/>
<comment type="caution">
    <text evidence="5">The sequence shown here is derived from an EMBL/GenBank/DDBJ whole genome shotgun (WGS) entry which is preliminary data.</text>
</comment>
<sequence>MAVRAGYVSAKQPFTIKLECEHSPRVNVTFTGSTMAGTNDEILLSQYSGNPNIGIQLKYIDNYSTNKIIVKNGTAFRVLQNAGTHETLNFNSSYYYKGGGSPVSGGPVKANAEFIFTYP</sequence>
<evidence type="ECO:0000313" key="5">
    <source>
        <dbReference type="EMBL" id="ORJ48424.1"/>
    </source>
</evidence>
<accession>A0ABX3UA71</accession>
<feature type="domain" description="Fimbrial-type adhesion" evidence="4">
    <location>
        <begin position="8"/>
        <end position="118"/>
    </location>
</feature>
<comment type="subcellular location">
    <subcellularLocation>
        <location evidence="1">Fimbrium</location>
    </subcellularLocation>
</comment>
<organism evidence="5 6">
    <name type="scientific">Kluyvera intermedia</name>
    <name type="common">Enterobacter intermedius</name>
    <dbReference type="NCBI Taxonomy" id="61648"/>
    <lineage>
        <taxon>Bacteria</taxon>
        <taxon>Pseudomonadati</taxon>
        <taxon>Pseudomonadota</taxon>
        <taxon>Gammaproteobacteria</taxon>
        <taxon>Enterobacterales</taxon>
        <taxon>Enterobacteriaceae</taxon>
        <taxon>Kluyvera</taxon>
    </lineage>
</organism>
<dbReference type="SUPFAM" id="SSF49401">
    <property type="entry name" value="Bacterial adhesins"/>
    <property type="match status" value="1"/>
</dbReference>
<evidence type="ECO:0000256" key="2">
    <source>
        <dbReference type="ARBA" id="ARBA00006671"/>
    </source>
</evidence>
<gene>
    <name evidence="5" type="ORF">B2M27_20830</name>
</gene>
<dbReference type="InterPro" id="IPR000259">
    <property type="entry name" value="Adhesion_dom_fimbrial"/>
</dbReference>
<evidence type="ECO:0000256" key="1">
    <source>
        <dbReference type="ARBA" id="ARBA00004561"/>
    </source>
</evidence>
<reference evidence="5 6" key="1">
    <citation type="submission" date="2017-02" db="EMBL/GenBank/DDBJ databases">
        <title>Draft genome sequence of a Kluyvera intermedia isolate from a patient with a pancreatic abscess.</title>
        <authorList>
            <person name="Thele R."/>
        </authorList>
    </citation>
    <scope>NUCLEOTIDE SEQUENCE [LARGE SCALE GENOMIC DNA]</scope>
    <source>
        <strain evidence="5 6">FOSA7093</strain>
    </source>
</reference>
<evidence type="ECO:0000256" key="3">
    <source>
        <dbReference type="ARBA" id="ARBA00023263"/>
    </source>
</evidence>
<dbReference type="EMBL" id="MWPR01000041">
    <property type="protein sequence ID" value="ORJ48424.1"/>
    <property type="molecule type" value="Genomic_DNA"/>
</dbReference>
<dbReference type="InterPro" id="IPR008966">
    <property type="entry name" value="Adhesion_dom_sf"/>
</dbReference>
<dbReference type="Proteomes" id="UP000192521">
    <property type="component" value="Unassembled WGS sequence"/>
</dbReference>